<feature type="signal peptide" evidence="2">
    <location>
        <begin position="1"/>
        <end position="20"/>
    </location>
</feature>
<gene>
    <name evidence="4" type="ORF">J0A69_01810</name>
</gene>
<evidence type="ECO:0000259" key="3">
    <source>
        <dbReference type="PROSITE" id="PS01124"/>
    </source>
</evidence>
<dbReference type="PROSITE" id="PS01124">
    <property type="entry name" value="HTH_ARAC_FAMILY_2"/>
    <property type="match status" value="1"/>
</dbReference>
<dbReference type="Gene3D" id="1.10.10.60">
    <property type="entry name" value="Homeodomain-like"/>
    <property type="match status" value="1"/>
</dbReference>
<keyword evidence="2" id="KW-0732">Signal</keyword>
<dbReference type="InterPro" id="IPR015943">
    <property type="entry name" value="WD40/YVTN_repeat-like_dom_sf"/>
</dbReference>
<feature type="domain" description="HTH araC/xylS-type" evidence="3">
    <location>
        <begin position="468"/>
        <end position="527"/>
    </location>
</feature>
<name>A0ABS3CC83_9BACT</name>
<accession>A0ABS3CC83</accession>
<proteinExistence type="predicted"/>
<dbReference type="EMBL" id="JAFKCU010000001">
    <property type="protein sequence ID" value="MBN7814139.1"/>
    <property type="molecule type" value="Genomic_DNA"/>
</dbReference>
<feature type="transmembrane region" description="Helical" evidence="1">
    <location>
        <begin position="412"/>
        <end position="434"/>
    </location>
</feature>
<dbReference type="RefSeq" id="WP_206584803.1">
    <property type="nucleotide sequence ID" value="NZ_JAFKCU010000001.1"/>
</dbReference>
<evidence type="ECO:0000256" key="2">
    <source>
        <dbReference type="SAM" id="SignalP"/>
    </source>
</evidence>
<reference evidence="4 5" key="1">
    <citation type="submission" date="2021-03" db="EMBL/GenBank/DDBJ databases">
        <title>novel species isolated from a fishpond in China.</title>
        <authorList>
            <person name="Lu H."/>
            <person name="Cai Z."/>
        </authorList>
    </citation>
    <scope>NUCLEOTIDE SEQUENCE [LARGE SCALE GENOMIC DNA]</scope>
    <source>
        <strain evidence="4 5">YJ13C</strain>
    </source>
</reference>
<evidence type="ECO:0000313" key="5">
    <source>
        <dbReference type="Proteomes" id="UP000664480"/>
    </source>
</evidence>
<protein>
    <submittedName>
        <fullName evidence="4">Helix-turn-helix domain-containing protein</fullName>
    </submittedName>
</protein>
<evidence type="ECO:0000256" key="1">
    <source>
        <dbReference type="SAM" id="Phobius"/>
    </source>
</evidence>
<keyword evidence="5" id="KW-1185">Reference proteome</keyword>
<comment type="caution">
    <text evidence="4">The sequence shown here is derived from an EMBL/GenBank/DDBJ whole genome shotgun (WGS) entry which is preliminary data.</text>
</comment>
<organism evidence="4 5">
    <name type="scientific">Algoriphagus pacificus</name>
    <dbReference type="NCBI Taxonomy" id="2811234"/>
    <lineage>
        <taxon>Bacteria</taxon>
        <taxon>Pseudomonadati</taxon>
        <taxon>Bacteroidota</taxon>
        <taxon>Cytophagia</taxon>
        <taxon>Cytophagales</taxon>
        <taxon>Cyclobacteriaceae</taxon>
        <taxon>Algoriphagus</taxon>
    </lineage>
</organism>
<dbReference type="SMART" id="SM00342">
    <property type="entry name" value="HTH_ARAC"/>
    <property type="match status" value="1"/>
</dbReference>
<dbReference type="Gene3D" id="2.130.10.10">
    <property type="entry name" value="YVTN repeat-like/Quinoprotein amine dehydrogenase"/>
    <property type="match status" value="1"/>
</dbReference>
<dbReference type="Proteomes" id="UP000664480">
    <property type="component" value="Unassembled WGS sequence"/>
</dbReference>
<sequence>MKPIFLTISMFLSFLLSLKAQDTVFVAKHTFPSPVRNVFNVGEEVYVKTGENLYLLEGEEWESQKIQFKKAYVFYKDGFYESDFIPNTELFEARGMKDLIPQRGLFITTSATKGSRFFIATGSNLYEYEVFDYYSKSYFNTSIRDIYINDSIKVISTYSGIFVNDSIKLKNPGYSNGPLTVINDTYFLNSDDLFQFIPPDSTILIENATNTFAGNIRKTVAWKGNLYSQNTQSINLLGDDYELNPIHKEYEYLDLEPIPEGLIFSTSGGKFLLFDGSEVIELVDLGNRIRDIYPTENSIYLAADDGVYSIENLKPESLKKISDTRLNVHVEKDNFGNTWISTENGLFILSKEYPEPLPLIPGVEFNRDAFFYYHDSVYVGAVDGLYILNSVEVAKSFIPAAINKVIPRKRLGLIQIVVGIIVTSLLVLVGFLYFRKSKNPTSQTDESKPNKIDLLKLESTIVSNKINSVEGLANYLETNTVQLNRNFREFNITPGKFLKRVKLNYAKKLLEEGNSIEEVANRVGYSTRFLKNELENDN</sequence>
<keyword evidence="1" id="KW-0812">Transmembrane</keyword>
<dbReference type="InterPro" id="IPR018060">
    <property type="entry name" value="HTH_AraC"/>
</dbReference>
<keyword evidence="1" id="KW-1133">Transmembrane helix</keyword>
<feature type="chain" id="PRO_5045677486" evidence="2">
    <location>
        <begin position="21"/>
        <end position="538"/>
    </location>
</feature>
<evidence type="ECO:0000313" key="4">
    <source>
        <dbReference type="EMBL" id="MBN7814139.1"/>
    </source>
</evidence>
<keyword evidence="1" id="KW-0472">Membrane</keyword>
<dbReference type="Pfam" id="PF12833">
    <property type="entry name" value="HTH_18"/>
    <property type="match status" value="1"/>
</dbReference>